<reference evidence="3 4" key="1">
    <citation type="submission" date="2014-11" db="EMBL/GenBank/DDBJ databases">
        <title>Genetic blueprint of the zoonotic pathogen Toxocara canis.</title>
        <authorList>
            <person name="Zhu X.-Q."/>
            <person name="Korhonen P.K."/>
            <person name="Cai H."/>
            <person name="Young N.D."/>
            <person name="Nejsum P."/>
            <person name="von Samson-Himmelstjerna G."/>
            <person name="Boag P.R."/>
            <person name="Tan P."/>
            <person name="Li Q."/>
            <person name="Min J."/>
            <person name="Yang Y."/>
            <person name="Wang X."/>
            <person name="Fang X."/>
            <person name="Hall R.S."/>
            <person name="Hofmann A."/>
            <person name="Sternberg P.W."/>
            <person name="Jex A.R."/>
            <person name="Gasser R.B."/>
        </authorList>
    </citation>
    <scope>NUCLEOTIDE SEQUENCE [LARGE SCALE GENOMIC DNA]</scope>
    <source>
        <strain evidence="3">PN_DK_2014</strain>
    </source>
</reference>
<feature type="compositionally biased region" description="Basic and acidic residues" evidence="1">
    <location>
        <begin position="20"/>
        <end position="32"/>
    </location>
</feature>
<feature type="compositionally biased region" description="Basic residues" evidence="1">
    <location>
        <begin position="193"/>
        <end position="203"/>
    </location>
</feature>
<feature type="compositionally biased region" description="Polar residues" evidence="1">
    <location>
        <begin position="749"/>
        <end position="758"/>
    </location>
</feature>
<dbReference type="AlphaFoldDB" id="A0A0B2W474"/>
<feature type="region of interest" description="Disordered" evidence="1">
    <location>
        <begin position="314"/>
        <end position="387"/>
    </location>
</feature>
<dbReference type="Proteomes" id="UP000031036">
    <property type="component" value="Unassembled WGS sequence"/>
</dbReference>
<feature type="compositionally biased region" description="Acidic residues" evidence="1">
    <location>
        <begin position="1241"/>
        <end position="1251"/>
    </location>
</feature>
<feature type="domain" description="PWWP" evidence="2">
    <location>
        <begin position="988"/>
        <end position="1043"/>
    </location>
</feature>
<name>A0A0B2W474_TOXCA</name>
<accession>A0A0B2W474</accession>
<feature type="compositionally biased region" description="Basic residues" evidence="1">
    <location>
        <begin position="1176"/>
        <end position="1195"/>
    </location>
</feature>
<feature type="compositionally biased region" description="Polar residues" evidence="1">
    <location>
        <begin position="33"/>
        <end position="46"/>
    </location>
</feature>
<evidence type="ECO:0000256" key="1">
    <source>
        <dbReference type="SAM" id="MobiDB-lite"/>
    </source>
</evidence>
<feature type="region of interest" description="Disordered" evidence="1">
    <location>
        <begin position="744"/>
        <end position="765"/>
    </location>
</feature>
<keyword evidence="4" id="KW-1185">Reference proteome</keyword>
<gene>
    <name evidence="3" type="ORF">Tcan_06419</name>
</gene>
<feature type="region of interest" description="Disordered" evidence="1">
    <location>
        <begin position="881"/>
        <end position="907"/>
    </location>
</feature>
<comment type="caution">
    <text evidence="3">The sequence shown here is derived from an EMBL/GenBank/DDBJ whole genome shotgun (WGS) entry which is preliminary data.</text>
</comment>
<feature type="region of interest" description="Disordered" evidence="1">
    <location>
        <begin position="1176"/>
        <end position="1251"/>
    </location>
</feature>
<feature type="compositionally biased region" description="Polar residues" evidence="1">
    <location>
        <begin position="461"/>
        <end position="476"/>
    </location>
</feature>
<feature type="region of interest" description="Disordered" evidence="1">
    <location>
        <begin position="186"/>
        <end position="217"/>
    </location>
</feature>
<feature type="compositionally biased region" description="Basic and acidic residues" evidence="1">
    <location>
        <begin position="1215"/>
        <end position="1225"/>
    </location>
</feature>
<feature type="region of interest" description="Disordered" evidence="1">
    <location>
        <begin position="15"/>
        <end position="50"/>
    </location>
</feature>
<protein>
    <recommendedName>
        <fullName evidence="2">PWWP domain-containing protein</fullName>
    </recommendedName>
</protein>
<proteinExistence type="predicted"/>
<feature type="compositionally biased region" description="Low complexity" evidence="1">
    <location>
        <begin position="893"/>
        <end position="905"/>
    </location>
</feature>
<sequence>MGGLPILNAKNRQKVQNYRMRSERHELKRIQQERGSSPLPSTSAASDENPGFEVEILRECEGVLVCGGFYKERSYVGVMLTGDGPNGTPGPLVDEVTRFRSSVSSYQDSPKTDQWISALADRVSTNGIQLRKRNFMKIYGRMLCASCMMPVPENETIPRRHFIDPNQRRLLKKPRDQPRQHIVAQLNGASSRHSPHAHAQQRKQLRDDTCFSPNGTPGPLVDEVTRFRSSVSSYQDSPKTDQWISALADRVSTNGIQLRKRNFMKIYGRMLCASCMMPVPENETIPRRHFIDPNQRRLLKKPRDQPRQHIVAQLNGASSRHSPHAHAQQRKQMEKGGADDMEVENGSNEGNETGPEASNDDSALGNLDGSEAVSLGPCTRQEMHRTVGPPVRANKRKAYKPREACNIVMPAGVDPFEPEYDFSTAFVCRESQRELLQKLPEHENTNTPTSPDTTTDDMANGNGQQPGSVSNDRANNTRTRATMLKEEGAVLKEGGGMLKNGVGIPAATRKSRLFSPEKFLCAVSSSSNNSNSGSGRFVSHASTIHFKSEKIRNAFLPSYRILETHSDGLHMKLVRQPSEEEHALSAATKKNHPKSSKIVLKCSSEQEAFSKPMLPSSSVDVTTVRKCSVSVAEAKHSSTLDLPTQCLFKKPYEVASQAPERCVGNEKMTFVVNNSTLIISKTTTSTSSIGIVKPEQLKKQAVKEGVYSESCSHPPHTDSKLLESGNAKAISSVPQCQKAVKIEEREETAASSQTPQQQKSRRKDKACCKDKLIASDYLTPCHSDSTAALCNKTIIMSDNLIDLPPCSSSVITPKHVMKSDKATSVAPCPHLASNHEQTTGMQSMRALTSVSNGDGIVKPAAAVPRSHPPIKLILKPVKNLAPPSPSIQSPPRDVTSSTIDSPSSDTRAKTFKSCSAKAYTSTKSATQSTPACNTATVKVENKEHVKQSKATKVVKINTELSSLKTKKEIFDESEEVEASEENVYGLKFGDVVWAKNGTDAFWPGRIHSFTRNEGKGGAAILWLGVATYSPFIDFTRLEPFVDCYANRFNPKRAEPTYHKAVACGIAACLPRKGYFEQKLSPQVHKVLISTHGFDPSEAVNIITRRKRRSAPMQPSHKKRFNPKRAEPTYHKAVACGIAACLPRKGYFEQKLSPQVHKVLISTHGFDPSEAVNIITRRKRRSAPMQPSHKKRKTTTKRNEGESSTSQENVEPVEVMNRRQEVKIEEDAADSAESCECRPGGEEPDLSDDEDRLIIACDDE</sequence>
<dbReference type="Gene3D" id="2.30.30.140">
    <property type="match status" value="1"/>
</dbReference>
<evidence type="ECO:0000313" key="4">
    <source>
        <dbReference type="Proteomes" id="UP000031036"/>
    </source>
</evidence>
<dbReference type="InterPro" id="IPR000313">
    <property type="entry name" value="PWWP_dom"/>
</dbReference>
<feature type="compositionally biased region" description="Low complexity" evidence="1">
    <location>
        <begin position="445"/>
        <end position="457"/>
    </location>
</feature>
<dbReference type="SUPFAM" id="SSF63748">
    <property type="entry name" value="Tudor/PWWP/MBT"/>
    <property type="match status" value="1"/>
</dbReference>
<feature type="region of interest" description="Disordered" evidence="1">
    <location>
        <begin position="438"/>
        <end position="476"/>
    </location>
</feature>
<dbReference type="OrthoDB" id="5826339at2759"/>
<dbReference type="PROSITE" id="PS50812">
    <property type="entry name" value="PWWP"/>
    <property type="match status" value="1"/>
</dbReference>
<organism evidence="3 4">
    <name type="scientific">Toxocara canis</name>
    <name type="common">Canine roundworm</name>
    <dbReference type="NCBI Taxonomy" id="6265"/>
    <lineage>
        <taxon>Eukaryota</taxon>
        <taxon>Metazoa</taxon>
        <taxon>Ecdysozoa</taxon>
        <taxon>Nematoda</taxon>
        <taxon>Chromadorea</taxon>
        <taxon>Rhabditida</taxon>
        <taxon>Spirurina</taxon>
        <taxon>Ascaridomorpha</taxon>
        <taxon>Ascaridoidea</taxon>
        <taxon>Toxocaridae</taxon>
        <taxon>Toxocara</taxon>
    </lineage>
</organism>
<evidence type="ECO:0000259" key="2">
    <source>
        <dbReference type="PROSITE" id="PS50812"/>
    </source>
</evidence>
<dbReference type="EMBL" id="JPKZ01000228">
    <property type="protein sequence ID" value="KHN88484.1"/>
    <property type="molecule type" value="Genomic_DNA"/>
</dbReference>
<evidence type="ECO:0000313" key="3">
    <source>
        <dbReference type="EMBL" id="KHN88484.1"/>
    </source>
</evidence>